<reference evidence="1" key="2">
    <citation type="submission" date="2025-09" db="UniProtKB">
        <authorList>
            <consortium name="EnsemblPlants"/>
        </authorList>
    </citation>
    <scope>IDENTIFICATION</scope>
</reference>
<organism evidence="1 2">
    <name type="scientific">Avena sativa</name>
    <name type="common">Oat</name>
    <dbReference type="NCBI Taxonomy" id="4498"/>
    <lineage>
        <taxon>Eukaryota</taxon>
        <taxon>Viridiplantae</taxon>
        <taxon>Streptophyta</taxon>
        <taxon>Embryophyta</taxon>
        <taxon>Tracheophyta</taxon>
        <taxon>Spermatophyta</taxon>
        <taxon>Magnoliopsida</taxon>
        <taxon>Liliopsida</taxon>
        <taxon>Poales</taxon>
        <taxon>Poaceae</taxon>
        <taxon>BOP clade</taxon>
        <taxon>Pooideae</taxon>
        <taxon>Poodae</taxon>
        <taxon>Poeae</taxon>
        <taxon>Poeae Chloroplast Group 1 (Aveneae type)</taxon>
        <taxon>Aveninae</taxon>
        <taxon>Avena</taxon>
    </lineage>
</organism>
<accession>A0ACD5Y457</accession>
<proteinExistence type="predicted"/>
<keyword evidence="2" id="KW-1185">Reference proteome</keyword>
<dbReference type="EnsemblPlants" id="AVESA.00010b.r2.5CG0884090.1">
    <property type="protein sequence ID" value="AVESA.00010b.r2.5CG0884090.1.CDS.1"/>
    <property type="gene ID" value="AVESA.00010b.r2.5CG0884090"/>
</dbReference>
<dbReference type="Proteomes" id="UP001732700">
    <property type="component" value="Chromosome 5C"/>
</dbReference>
<evidence type="ECO:0000313" key="1">
    <source>
        <dbReference type="EnsemblPlants" id="AVESA.00010b.r2.5CG0884090.1.CDS.1"/>
    </source>
</evidence>
<reference evidence="1" key="1">
    <citation type="submission" date="2021-05" db="EMBL/GenBank/DDBJ databases">
        <authorList>
            <person name="Scholz U."/>
            <person name="Mascher M."/>
            <person name="Fiebig A."/>
        </authorList>
    </citation>
    <scope>NUCLEOTIDE SEQUENCE [LARGE SCALE GENOMIC DNA]</scope>
</reference>
<evidence type="ECO:0000313" key="2">
    <source>
        <dbReference type="Proteomes" id="UP001732700"/>
    </source>
</evidence>
<name>A0ACD5Y457_AVESA</name>
<protein>
    <submittedName>
        <fullName evidence="1">Uncharacterized protein</fullName>
    </submittedName>
</protein>
<sequence length="272" mass="26928">MRRLRLAAALLLFVALPLAAAAAGGRTSTAAPAAPPAPPNATAAMVKGGCKAFAALIAASPDASSTYASAAGGGMTVFCPSDDAVAAFAPRYKNLSADGKASLLLFHAVPVYYSPGGLKSNNGVMNTLATDGSARNYNFTVQNEGNVVTIKTGASGAVARVKSTLLDADPVAVYVVDRVVEPVELFKPAPSPTPAPAPAPAADAPKAGKGAAARHRAAPVVADAPGPDADDDAPPADQKKDSEKNAAAAGAPCSRWFAAALTAVAVGSTVLA</sequence>